<gene>
    <name evidence="2" type="ORF">I5L03_04495</name>
</gene>
<reference evidence="2 3" key="1">
    <citation type="submission" date="2020-11" db="EMBL/GenBank/DDBJ databases">
        <title>Erythrobacter sediminis sp. nov., a marine bacterium from a tidal flat of Garorim Bay.</title>
        <authorList>
            <person name="Kim D."/>
            <person name="Yoo Y."/>
            <person name="Kim J.-J."/>
        </authorList>
    </citation>
    <scope>NUCLEOTIDE SEQUENCE [LARGE SCALE GENOMIC DNA]</scope>
    <source>
        <strain evidence="2 3">JGD-13</strain>
    </source>
</reference>
<protein>
    <recommendedName>
        <fullName evidence="4">GDT1 family protein</fullName>
    </recommendedName>
</protein>
<feature type="transmembrane region" description="Helical" evidence="1">
    <location>
        <begin position="129"/>
        <end position="149"/>
    </location>
</feature>
<evidence type="ECO:0000313" key="3">
    <source>
        <dbReference type="Proteomes" id="UP000602442"/>
    </source>
</evidence>
<feature type="transmembrane region" description="Helical" evidence="1">
    <location>
        <begin position="98"/>
        <end position="122"/>
    </location>
</feature>
<feature type="transmembrane region" description="Helical" evidence="1">
    <location>
        <begin position="69"/>
        <end position="86"/>
    </location>
</feature>
<feature type="transmembrane region" description="Helical" evidence="1">
    <location>
        <begin position="34"/>
        <end position="57"/>
    </location>
</feature>
<evidence type="ECO:0000256" key="1">
    <source>
        <dbReference type="SAM" id="Phobius"/>
    </source>
</evidence>
<accession>A0ABS0N1K5</accession>
<dbReference type="EMBL" id="JAEANY010000001">
    <property type="protein sequence ID" value="MBH5321838.1"/>
    <property type="molecule type" value="Genomic_DNA"/>
</dbReference>
<sequence length="184" mass="18496">MTTFFLTFLAVALAMVAGREAVRAARLAGAGANPAALLAIAIICSIGACAVAAWLGNSFANLLNPEHKRWLVAAALALAAAEVAFLDAPAAPQEPTQSLGAIFIVLFAGVAADASGLLVLSLSVASDDPIYAAAGGALAVTGVLGIAIMAGSDWELLPRGILRLVIAALLFVAAIAIVLFDFIT</sequence>
<dbReference type="Proteomes" id="UP000602442">
    <property type="component" value="Unassembled WGS sequence"/>
</dbReference>
<evidence type="ECO:0000313" key="2">
    <source>
        <dbReference type="EMBL" id="MBH5321838.1"/>
    </source>
</evidence>
<evidence type="ECO:0008006" key="4">
    <source>
        <dbReference type="Google" id="ProtNLM"/>
    </source>
</evidence>
<organism evidence="2 3">
    <name type="scientific">Aurantiacibacter sediminis</name>
    <dbReference type="NCBI Taxonomy" id="2793064"/>
    <lineage>
        <taxon>Bacteria</taxon>
        <taxon>Pseudomonadati</taxon>
        <taxon>Pseudomonadota</taxon>
        <taxon>Alphaproteobacteria</taxon>
        <taxon>Sphingomonadales</taxon>
        <taxon>Erythrobacteraceae</taxon>
        <taxon>Aurantiacibacter</taxon>
    </lineage>
</organism>
<proteinExistence type="predicted"/>
<keyword evidence="1" id="KW-0812">Transmembrane</keyword>
<keyword evidence="1" id="KW-1133">Transmembrane helix</keyword>
<keyword evidence="3" id="KW-1185">Reference proteome</keyword>
<dbReference type="RefSeq" id="WP_197920485.1">
    <property type="nucleotide sequence ID" value="NZ_CAWPTA010000006.1"/>
</dbReference>
<feature type="transmembrane region" description="Helical" evidence="1">
    <location>
        <begin position="161"/>
        <end position="183"/>
    </location>
</feature>
<name>A0ABS0N1K5_9SPHN</name>
<keyword evidence="1" id="KW-0472">Membrane</keyword>
<comment type="caution">
    <text evidence="2">The sequence shown here is derived from an EMBL/GenBank/DDBJ whole genome shotgun (WGS) entry which is preliminary data.</text>
</comment>